<dbReference type="Pfam" id="PF13185">
    <property type="entry name" value="GAF_2"/>
    <property type="match status" value="2"/>
</dbReference>
<gene>
    <name evidence="9" type="ORF">ISS97_11450</name>
</gene>
<dbReference type="SUPFAM" id="SSF55785">
    <property type="entry name" value="PYP-like sensor domain (PAS domain)"/>
    <property type="match status" value="4"/>
</dbReference>
<dbReference type="Gene3D" id="3.30.450.40">
    <property type="match status" value="2"/>
</dbReference>
<dbReference type="InterPro" id="IPR013655">
    <property type="entry name" value="PAS_fold_3"/>
</dbReference>
<name>A0ABW8K4P7_9GAMM</name>
<dbReference type="InterPro" id="IPR005467">
    <property type="entry name" value="His_kinase_dom"/>
</dbReference>
<dbReference type="Pfam" id="PF00512">
    <property type="entry name" value="HisKA"/>
    <property type="match status" value="1"/>
</dbReference>
<evidence type="ECO:0000256" key="3">
    <source>
        <dbReference type="ARBA" id="ARBA00022553"/>
    </source>
</evidence>
<dbReference type="InterPro" id="IPR003018">
    <property type="entry name" value="GAF"/>
</dbReference>
<dbReference type="InterPro" id="IPR036097">
    <property type="entry name" value="HisK_dim/P_sf"/>
</dbReference>
<keyword evidence="4" id="KW-0808">Transferase</keyword>
<evidence type="ECO:0000259" key="7">
    <source>
        <dbReference type="PROSITE" id="PS50112"/>
    </source>
</evidence>
<dbReference type="Gene3D" id="1.10.287.130">
    <property type="match status" value="1"/>
</dbReference>
<feature type="domain" description="PAC" evidence="8">
    <location>
        <begin position="501"/>
        <end position="553"/>
    </location>
</feature>
<dbReference type="SUPFAM" id="SSF47384">
    <property type="entry name" value="Homodimeric domain of signal transducing histidine kinase"/>
    <property type="match status" value="1"/>
</dbReference>
<dbReference type="SMART" id="SM00388">
    <property type="entry name" value="HisKA"/>
    <property type="match status" value="1"/>
</dbReference>
<feature type="domain" description="PAC" evidence="8">
    <location>
        <begin position="200"/>
        <end position="252"/>
    </location>
</feature>
<dbReference type="InterPro" id="IPR029016">
    <property type="entry name" value="GAF-like_dom_sf"/>
</dbReference>
<dbReference type="PROSITE" id="PS50109">
    <property type="entry name" value="HIS_KIN"/>
    <property type="match status" value="1"/>
</dbReference>
<dbReference type="RefSeq" id="WP_379986554.1">
    <property type="nucleotide sequence ID" value="NZ_JADIKD010000010.1"/>
</dbReference>
<keyword evidence="3" id="KW-0597">Phosphoprotein</keyword>
<dbReference type="SMART" id="SM00091">
    <property type="entry name" value="PAS"/>
    <property type="match status" value="4"/>
</dbReference>
<evidence type="ECO:0000259" key="6">
    <source>
        <dbReference type="PROSITE" id="PS50109"/>
    </source>
</evidence>
<comment type="catalytic activity">
    <reaction evidence="1">
        <text>ATP + protein L-histidine = ADP + protein N-phospho-L-histidine.</text>
        <dbReference type="EC" id="2.7.13.3"/>
    </reaction>
</comment>
<dbReference type="Pfam" id="PF02518">
    <property type="entry name" value="HATPase_c"/>
    <property type="match status" value="1"/>
</dbReference>
<dbReference type="CDD" id="cd00130">
    <property type="entry name" value="PAS"/>
    <property type="match status" value="4"/>
</dbReference>
<evidence type="ECO:0000256" key="2">
    <source>
        <dbReference type="ARBA" id="ARBA00012438"/>
    </source>
</evidence>
<dbReference type="Gene3D" id="3.30.565.10">
    <property type="entry name" value="Histidine kinase-like ATPase, C-terminal domain"/>
    <property type="match status" value="1"/>
</dbReference>
<evidence type="ECO:0000259" key="8">
    <source>
        <dbReference type="PROSITE" id="PS50113"/>
    </source>
</evidence>
<dbReference type="Gene3D" id="3.30.450.20">
    <property type="entry name" value="PAS domain"/>
    <property type="match status" value="4"/>
</dbReference>
<reference evidence="9 10" key="1">
    <citation type="submission" date="2020-10" db="EMBL/GenBank/DDBJ databases">
        <title>Phylogeny of dyella-like bacteria.</title>
        <authorList>
            <person name="Fu J."/>
        </authorList>
    </citation>
    <scope>NUCLEOTIDE SEQUENCE [LARGE SCALE GENOMIC DNA]</scope>
    <source>
        <strain evidence="9 10">BB4</strain>
    </source>
</reference>
<feature type="domain" description="PAS" evidence="7">
    <location>
        <begin position="127"/>
        <end position="197"/>
    </location>
</feature>
<dbReference type="CDD" id="cd00082">
    <property type="entry name" value="HisKA"/>
    <property type="match status" value="1"/>
</dbReference>
<dbReference type="InterPro" id="IPR035965">
    <property type="entry name" value="PAS-like_dom_sf"/>
</dbReference>
<organism evidence="9 10">
    <name type="scientific">Dyella koreensis</name>
    <dbReference type="NCBI Taxonomy" id="311235"/>
    <lineage>
        <taxon>Bacteria</taxon>
        <taxon>Pseudomonadati</taxon>
        <taxon>Pseudomonadota</taxon>
        <taxon>Gammaproteobacteria</taxon>
        <taxon>Lysobacterales</taxon>
        <taxon>Rhodanobacteraceae</taxon>
        <taxon>Dyella</taxon>
    </lineage>
</organism>
<dbReference type="InterPro" id="IPR004358">
    <property type="entry name" value="Sig_transdc_His_kin-like_C"/>
</dbReference>
<dbReference type="SMART" id="SM00086">
    <property type="entry name" value="PAC"/>
    <property type="match status" value="4"/>
</dbReference>
<dbReference type="PRINTS" id="PR00344">
    <property type="entry name" value="BCTRLSENSOR"/>
</dbReference>
<dbReference type="Proteomes" id="UP001620408">
    <property type="component" value="Unassembled WGS sequence"/>
</dbReference>
<dbReference type="InterPro" id="IPR003594">
    <property type="entry name" value="HATPase_dom"/>
</dbReference>
<evidence type="ECO:0000256" key="1">
    <source>
        <dbReference type="ARBA" id="ARBA00000085"/>
    </source>
</evidence>
<dbReference type="NCBIfam" id="TIGR00229">
    <property type="entry name" value="sensory_box"/>
    <property type="match status" value="3"/>
</dbReference>
<dbReference type="InterPro" id="IPR000700">
    <property type="entry name" value="PAS-assoc_C"/>
</dbReference>
<dbReference type="InterPro" id="IPR001610">
    <property type="entry name" value="PAC"/>
</dbReference>
<dbReference type="Pfam" id="PF08447">
    <property type="entry name" value="PAS_3"/>
    <property type="match status" value="4"/>
</dbReference>
<dbReference type="Gene3D" id="2.10.70.100">
    <property type="match status" value="1"/>
</dbReference>
<dbReference type="SMART" id="SM00387">
    <property type="entry name" value="HATPase_c"/>
    <property type="match status" value="1"/>
</dbReference>
<evidence type="ECO:0000256" key="4">
    <source>
        <dbReference type="ARBA" id="ARBA00022679"/>
    </source>
</evidence>
<feature type="domain" description="Histidine kinase" evidence="6">
    <location>
        <begin position="875"/>
        <end position="1091"/>
    </location>
</feature>
<dbReference type="InterPro" id="IPR052162">
    <property type="entry name" value="Sensor_kinase/Photoreceptor"/>
</dbReference>
<feature type="domain" description="PAC" evidence="8">
    <location>
        <begin position="804"/>
        <end position="855"/>
    </location>
</feature>
<dbReference type="EC" id="2.7.13.3" evidence="2"/>
<keyword evidence="10" id="KW-1185">Reference proteome</keyword>
<dbReference type="PROSITE" id="PS50112">
    <property type="entry name" value="PAS"/>
    <property type="match status" value="2"/>
</dbReference>
<protein>
    <recommendedName>
        <fullName evidence="2">histidine kinase</fullName>
        <ecNumber evidence="2">2.7.13.3</ecNumber>
    </recommendedName>
</protein>
<evidence type="ECO:0000256" key="5">
    <source>
        <dbReference type="ARBA" id="ARBA00022777"/>
    </source>
</evidence>
<evidence type="ECO:0000313" key="10">
    <source>
        <dbReference type="Proteomes" id="UP001620408"/>
    </source>
</evidence>
<dbReference type="PANTHER" id="PTHR43304:SF1">
    <property type="entry name" value="PAC DOMAIN-CONTAINING PROTEIN"/>
    <property type="match status" value="1"/>
</dbReference>
<dbReference type="EMBL" id="JADIKD010000010">
    <property type="protein sequence ID" value="MFK2917878.1"/>
    <property type="molecule type" value="Genomic_DNA"/>
</dbReference>
<comment type="caution">
    <text evidence="9">The sequence shown here is derived from an EMBL/GenBank/DDBJ whole genome shotgun (WGS) entry which is preliminary data.</text>
</comment>
<proteinExistence type="predicted"/>
<keyword evidence="5" id="KW-0418">Kinase</keyword>
<dbReference type="InterPro" id="IPR000014">
    <property type="entry name" value="PAS"/>
</dbReference>
<dbReference type="SMART" id="SM00065">
    <property type="entry name" value="GAF"/>
    <property type="match status" value="2"/>
</dbReference>
<dbReference type="SUPFAM" id="SSF55874">
    <property type="entry name" value="ATPase domain of HSP90 chaperone/DNA topoisomerase II/histidine kinase"/>
    <property type="match status" value="1"/>
</dbReference>
<dbReference type="InterPro" id="IPR003661">
    <property type="entry name" value="HisK_dim/P_dom"/>
</dbReference>
<sequence>MKMELGSVFDALPGLVWTALPDGSVDHVNHAWREYTGHHSNSQYVPGWEAIAHPDDLANLLRAWQLGHASCSPFETDARLRRFDGTYHRFVLRMRPLGDGEGKIVKWCGVGTDIDSYTRTDRPTDVRDSDLREIVDSIPAFIGLASPSGEGEYFNRFAREYLGATLDDLTGSKAVDTVHPEDLPAAAEGWKRAVESGEPYDSVHRVRRADGIYRWFQARGLPLRGSDGNIARWFLVDADIEEQKRGEALLSGEKQLLEMVARGQPRTGVLDAFCRLVETTISGCRCSVMLLDPSGARMELSAGPSLPPNFVSIISGCAIGTDIGPCPMAIRLREQVIAPDLATETRWTTTRWPALAMAHGLYSCWSTPVIAASGEVLGVFAIYYNHPKAPTPQDLVLIAQLTHIASIAIERMRSQRSIEQALDDVLASEDRLRSIIDAVPGFVWSTAPDGSVDFLNQRWCEYTGMTMEEASGFGWTSAVHPDDAVALAAYWQALLVSGQPGEYEARLRRHDDVYRWFLIRAVPQRDAAGRVVKWYGANTDIEDRKQAEALLAGEKKLLAMMAGGTSLASILDEVCRLIETIMDGAMCSIVLIDPRRSQPLREEGPLLFLQAGASPNVPPELMGHVLARAADADADPVAWSALAAQPMISPDIAREARWKAWRSVAMSHGIRANWSVPITCVNGMVAGILSILYREVREPEPTHQAFIARFTHLAHIAIECARWETALRQSEAFLAKAQRLSLTGTFSWRVSTDEITWSDEIYRIVEVDPEETPTLDVMYARIHPEDMPSVQDVLKRRRTDGRDFEHEHRLLMPDGRVKHVHLVAHATKDEDGGLEYIAAMQDITQRRQSEEALGKVRSELTHVARVASLGALTASIAHEVNQPLAGIITNANTCLRMLASDPPNVDGARETARRTIRDGNRASEVIQRLRALFTKKDLSAEPVDLNEATREVLAMLLGELQLNSVMLQTEYADGLPMIRGDRVQLQQVIVNLILNAADAMHAITDRPHHLHVSTSLDDQGRACLAVRDNGIGFDTQDTERLFHAFYTTKSTGMGIGLSVSRSILERHGGELWATPNDGPGARFTLAIPVWSETTDVVLEHDSAWADTSVLSGCAKEAR</sequence>
<dbReference type="SUPFAM" id="SSF55781">
    <property type="entry name" value="GAF domain-like"/>
    <property type="match status" value="2"/>
</dbReference>
<dbReference type="PANTHER" id="PTHR43304">
    <property type="entry name" value="PHYTOCHROME-LIKE PROTEIN CPH1"/>
    <property type="match status" value="1"/>
</dbReference>
<accession>A0ABW8K4P7</accession>
<dbReference type="InterPro" id="IPR036890">
    <property type="entry name" value="HATPase_C_sf"/>
</dbReference>
<feature type="domain" description="PAS" evidence="7">
    <location>
        <begin position="428"/>
        <end position="498"/>
    </location>
</feature>
<dbReference type="PROSITE" id="PS50113">
    <property type="entry name" value="PAC"/>
    <property type="match status" value="3"/>
</dbReference>
<evidence type="ECO:0000313" key="9">
    <source>
        <dbReference type="EMBL" id="MFK2917878.1"/>
    </source>
</evidence>